<dbReference type="Gene3D" id="3.40.470.10">
    <property type="entry name" value="Uracil-DNA glycosylase-like domain"/>
    <property type="match status" value="1"/>
</dbReference>
<proteinExistence type="predicted"/>
<dbReference type="InterPro" id="IPR005122">
    <property type="entry name" value="Uracil-DNA_glycosylase-like"/>
</dbReference>
<dbReference type="InterPro" id="IPR036895">
    <property type="entry name" value="Uracil-DNA_glycosylase-like_sf"/>
</dbReference>
<dbReference type="InterPro" id="IPR026353">
    <property type="entry name" value="Hypoxan-DNA_Glyclase"/>
</dbReference>
<dbReference type="SMART" id="SM00986">
    <property type="entry name" value="UDG"/>
    <property type="match status" value="1"/>
</dbReference>
<dbReference type="AlphaFoldDB" id="A0A3M8SV15"/>
<dbReference type="Pfam" id="PF03167">
    <property type="entry name" value="UDG"/>
    <property type="match status" value="1"/>
</dbReference>
<dbReference type="SMART" id="SM00987">
    <property type="entry name" value="UreE_C"/>
    <property type="match status" value="1"/>
</dbReference>
<dbReference type="SUPFAM" id="SSF52141">
    <property type="entry name" value="Uracil-DNA glycosylase-like"/>
    <property type="match status" value="1"/>
</dbReference>
<keyword evidence="2" id="KW-0378">Hydrolase</keyword>
<dbReference type="Proteomes" id="UP000267049">
    <property type="component" value="Unassembled WGS sequence"/>
</dbReference>
<dbReference type="NCBIfam" id="TIGR04274">
    <property type="entry name" value="hypoxanDNAglyco"/>
    <property type="match status" value="1"/>
</dbReference>
<dbReference type="GO" id="GO:0033958">
    <property type="term" value="F:DNA-deoxyinosine glycosylase activity"/>
    <property type="evidence" value="ECO:0007669"/>
    <property type="project" value="UniProtKB-EC"/>
</dbReference>
<evidence type="ECO:0000313" key="2">
    <source>
        <dbReference type="EMBL" id="RNF85188.1"/>
    </source>
</evidence>
<dbReference type="EMBL" id="RIBS01000002">
    <property type="protein sequence ID" value="RNF85188.1"/>
    <property type="molecule type" value="Genomic_DNA"/>
</dbReference>
<organism evidence="2 3">
    <name type="scientific">Montanilutibacter psychrotolerans</name>
    <dbReference type="NCBI Taxonomy" id="1327343"/>
    <lineage>
        <taxon>Bacteria</taxon>
        <taxon>Pseudomonadati</taxon>
        <taxon>Pseudomonadota</taxon>
        <taxon>Gammaproteobacteria</taxon>
        <taxon>Lysobacterales</taxon>
        <taxon>Lysobacteraceae</taxon>
        <taxon>Montanilutibacter</taxon>
    </lineage>
</organism>
<sequence length="184" mass="19933">MPIAPSPSPRLRGFAPHARADARVLILGSMPGARSLQAQRYYAHPQNRFWPFMGELVGAAPSLPYGERLLRLATAGIALWDVLASCERDGSLDSAIRDEGAQANDFVAFFDAHRRIRRVLFNGAKAESSFRRRVLPGLADAGRLTLVRLPSTSPANASQRGDAKLAAWRDALSDAGVDVGARQD</sequence>
<dbReference type="CDD" id="cd10032">
    <property type="entry name" value="UDG-F6_HDG"/>
    <property type="match status" value="1"/>
</dbReference>
<dbReference type="OrthoDB" id="9799921at2"/>
<reference evidence="2 3" key="1">
    <citation type="submission" date="2018-11" db="EMBL/GenBank/DDBJ databases">
        <title>Lysobacter cryohumiis sp. nov., isolated from soil in the Tianshan Mountains, Xinjiang, China.</title>
        <authorList>
            <person name="Luo Y."/>
            <person name="Sheng H."/>
        </authorList>
    </citation>
    <scope>NUCLEOTIDE SEQUENCE [LARGE SCALE GENOMIC DNA]</scope>
    <source>
        <strain evidence="2 3">ZS60</strain>
    </source>
</reference>
<evidence type="ECO:0000313" key="3">
    <source>
        <dbReference type="Proteomes" id="UP000267049"/>
    </source>
</evidence>
<evidence type="ECO:0000259" key="1">
    <source>
        <dbReference type="SMART" id="SM00986"/>
    </source>
</evidence>
<protein>
    <submittedName>
        <fullName evidence="2">DNA-deoxyinosine glycosylase</fullName>
        <ecNumber evidence="2">3.2.2.15</ecNumber>
    </submittedName>
</protein>
<keyword evidence="2" id="KW-0326">Glycosidase</keyword>
<name>A0A3M8SV15_9GAMM</name>
<gene>
    <name evidence="2" type="ORF">EER27_05275</name>
</gene>
<dbReference type="EC" id="3.2.2.15" evidence="2"/>
<comment type="caution">
    <text evidence="2">The sequence shown here is derived from an EMBL/GenBank/DDBJ whole genome shotgun (WGS) entry which is preliminary data.</text>
</comment>
<keyword evidence="3" id="KW-1185">Reference proteome</keyword>
<accession>A0A3M8SV15</accession>
<dbReference type="RefSeq" id="WP_123086974.1">
    <property type="nucleotide sequence ID" value="NZ_RIBS01000002.1"/>
</dbReference>
<feature type="domain" description="Uracil-DNA glycosylase-like" evidence="1">
    <location>
        <begin position="15"/>
        <end position="172"/>
    </location>
</feature>